<dbReference type="InterPro" id="IPR012334">
    <property type="entry name" value="Pectin_lyas_fold"/>
</dbReference>
<dbReference type="GeneID" id="18504864"/>
<dbReference type="RefSeq" id="YP_009008420.1">
    <property type="nucleotide sequence ID" value="NC_023589.1"/>
</dbReference>
<dbReference type="SMART" id="SM00710">
    <property type="entry name" value="PbH1"/>
    <property type="match status" value="6"/>
</dbReference>
<dbReference type="EMBL" id="KF620435">
    <property type="protein sequence ID" value="AHB79437.1"/>
    <property type="molecule type" value="Genomic_DNA"/>
</dbReference>
<dbReference type="GO" id="GO:0044423">
    <property type="term" value="C:virion component"/>
    <property type="evidence" value="ECO:0007669"/>
    <property type="project" value="UniProtKB-KW"/>
</dbReference>
<dbReference type="InterPro" id="IPR011050">
    <property type="entry name" value="Pectin_lyase_fold/virulence"/>
</dbReference>
<reference evidence="3 4" key="1">
    <citation type="journal article" date="2014" name="Res. Microbiol.">
        <title>Characterization and complete genome sequence of a novel N4-like bacteriophage, pSb-1 infecting Shigella boydii.</title>
        <authorList>
            <person name="Jun J.W."/>
            <person name="Yun S.K."/>
            <person name="Kim H.J."/>
            <person name="Chai J.Y."/>
            <person name="Park S.C."/>
        </authorList>
    </citation>
    <scope>NUCLEOTIDE SEQUENCE [LARGE SCALE GENOMIC DNA]</scope>
</reference>
<comment type="subcellular location">
    <subcellularLocation>
        <location evidence="1">Virion</location>
    </subcellularLocation>
</comment>
<evidence type="ECO:0000313" key="3">
    <source>
        <dbReference type="EMBL" id="AHB79437.1"/>
    </source>
</evidence>
<dbReference type="InterPro" id="IPR006626">
    <property type="entry name" value="PbH1"/>
</dbReference>
<name>V5UR90_9CAUD</name>
<keyword evidence="2" id="KW-0946">Virion</keyword>
<gene>
    <name evidence="3" type="ORF">psb1_0019</name>
</gene>
<organism evidence="3 4">
    <name type="scientific">Shigella phage pSb-1</name>
    <dbReference type="NCBI Taxonomy" id="1414738"/>
    <lineage>
        <taxon>Viruses</taxon>
        <taxon>Duplodnaviria</taxon>
        <taxon>Heunggongvirae</taxon>
        <taxon>Uroviricota</taxon>
        <taxon>Caudoviricetes</taxon>
        <taxon>Schitoviridae</taxon>
        <taxon>Enquatrovirinae</taxon>
        <taxon>Gamaleyavirus</taxon>
        <taxon>Gamaleyavirus Sb1</taxon>
    </lineage>
</organism>
<evidence type="ECO:0000256" key="2">
    <source>
        <dbReference type="ARBA" id="ARBA00022844"/>
    </source>
</evidence>
<keyword evidence="4" id="KW-1185">Reference proteome</keyword>
<dbReference type="GO" id="GO:0051701">
    <property type="term" value="P:biological process involved in interaction with host"/>
    <property type="evidence" value="ECO:0007669"/>
    <property type="project" value="UniProtKB-ARBA"/>
</dbReference>
<evidence type="ECO:0000313" key="4">
    <source>
        <dbReference type="Proteomes" id="UP000018812"/>
    </source>
</evidence>
<protein>
    <submittedName>
        <fullName evidence="3">Uncharacterized protein</fullName>
    </submittedName>
</protein>
<dbReference type="SUPFAM" id="SSF51126">
    <property type="entry name" value="Pectin lyase-like"/>
    <property type="match status" value="1"/>
</dbReference>
<accession>V5UR90</accession>
<dbReference type="GO" id="GO:0019058">
    <property type="term" value="P:viral life cycle"/>
    <property type="evidence" value="ECO:0007669"/>
    <property type="project" value="UniProtKB-ARBA"/>
</dbReference>
<sequence length="344" mass="36598">MSGVDPEIFRRSSLSDQDVLQTAIDYATTNGFFVKLNPNIEYKVTTISVTCDVFGPGFISRKSDTTEDLIQVNTNSVRIVNVTIDGTRTSGSSAANNIMINGRTGVVLDRVVSKASGGHSITIRDTPVGGGNTVANCLVDGTRSGYGIYLRNVRGETIKDTEIQSAYSDGLVLSNATFTTSPVTISKVHAHDNGGNGITIQFITNSSTPVADQVLISECKSHNNGQNGIVCQTSHSIVSNNRSYNNGTTTSHQGMLYNGTFITSTGNVSYNNTGVGFDFGDCRSSSSNGDISHSNGWLGFEINACEEFTLSGFISHGNLKGKSPADLQAEVLVHKVLVDMRSPD</sequence>
<dbReference type="Proteomes" id="UP000018812">
    <property type="component" value="Segment"/>
</dbReference>
<dbReference type="Gene3D" id="2.160.20.10">
    <property type="entry name" value="Single-stranded right-handed beta-helix, Pectin lyase-like"/>
    <property type="match status" value="1"/>
</dbReference>
<proteinExistence type="predicted"/>
<dbReference type="KEGG" id="vg:18504864"/>
<evidence type="ECO:0000256" key="1">
    <source>
        <dbReference type="ARBA" id="ARBA00004328"/>
    </source>
</evidence>